<proteinExistence type="predicted"/>
<evidence type="ECO:0000256" key="1">
    <source>
        <dbReference type="SAM" id="Phobius"/>
    </source>
</evidence>
<sequence length="168" mass="18749">MENGAVYNETTEPEAKAPRRRLFGCTLRRLQGWRLAAKVVQAVFGFFATFAFAAEFGIEFYLRRKQNISGRSENPGEIVSDEVARDECNRMESKEKKVSNAFTYLDAIKQSRQNVVLERHASQGGFGESKETLAAEMSVFRPQSILIGSVWWAYGPSTVTTAKAAGII</sequence>
<keyword evidence="3" id="KW-1185">Reference proteome</keyword>
<accession>A0A3M0JW16</accession>
<name>A0A3M0JW16_HIRRU</name>
<dbReference type="STRING" id="333673.A0A3M0JW16"/>
<protein>
    <submittedName>
        <fullName evidence="2">Uncharacterized protein</fullName>
    </submittedName>
</protein>
<organism evidence="2 3">
    <name type="scientific">Hirundo rustica rustica</name>
    <dbReference type="NCBI Taxonomy" id="333673"/>
    <lineage>
        <taxon>Eukaryota</taxon>
        <taxon>Metazoa</taxon>
        <taxon>Chordata</taxon>
        <taxon>Craniata</taxon>
        <taxon>Vertebrata</taxon>
        <taxon>Euteleostomi</taxon>
        <taxon>Archelosauria</taxon>
        <taxon>Archosauria</taxon>
        <taxon>Dinosauria</taxon>
        <taxon>Saurischia</taxon>
        <taxon>Theropoda</taxon>
        <taxon>Coelurosauria</taxon>
        <taxon>Aves</taxon>
        <taxon>Neognathae</taxon>
        <taxon>Neoaves</taxon>
        <taxon>Telluraves</taxon>
        <taxon>Australaves</taxon>
        <taxon>Passeriformes</taxon>
        <taxon>Sylvioidea</taxon>
        <taxon>Hirundinidae</taxon>
        <taxon>Hirundo</taxon>
    </lineage>
</organism>
<gene>
    <name evidence="2" type="ORF">DUI87_18426</name>
</gene>
<dbReference type="OrthoDB" id="10028364at2759"/>
<keyword evidence="1" id="KW-0812">Transmembrane</keyword>
<reference evidence="2 3" key="1">
    <citation type="submission" date="2018-07" db="EMBL/GenBank/DDBJ databases">
        <title>A high quality draft genome assembly of the barn swallow (H. rustica rustica).</title>
        <authorList>
            <person name="Formenti G."/>
            <person name="Chiara M."/>
            <person name="Poveda L."/>
            <person name="Francoijs K.-J."/>
            <person name="Bonisoli-Alquati A."/>
            <person name="Canova L."/>
            <person name="Gianfranceschi L."/>
            <person name="Horner D.S."/>
            <person name="Saino N."/>
        </authorList>
    </citation>
    <scope>NUCLEOTIDE SEQUENCE [LARGE SCALE GENOMIC DNA]</scope>
    <source>
        <strain evidence="2">Chelidonia</strain>
        <tissue evidence="2">Blood</tissue>
    </source>
</reference>
<dbReference type="EMBL" id="QRBI01000123">
    <property type="protein sequence ID" value="RMC05242.1"/>
    <property type="molecule type" value="Genomic_DNA"/>
</dbReference>
<comment type="caution">
    <text evidence="2">The sequence shown here is derived from an EMBL/GenBank/DDBJ whole genome shotgun (WGS) entry which is preliminary data.</text>
</comment>
<feature type="transmembrane region" description="Helical" evidence="1">
    <location>
        <begin position="39"/>
        <end position="62"/>
    </location>
</feature>
<keyword evidence="1" id="KW-0472">Membrane</keyword>
<keyword evidence="1" id="KW-1133">Transmembrane helix</keyword>
<dbReference type="Proteomes" id="UP000269221">
    <property type="component" value="Unassembled WGS sequence"/>
</dbReference>
<evidence type="ECO:0000313" key="2">
    <source>
        <dbReference type="EMBL" id="RMC05242.1"/>
    </source>
</evidence>
<evidence type="ECO:0000313" key="3">
    <source>
        <dbReference type="Proteomes" id="UP000269221"/>
    </source>
</evidence>
<dbReference type="AlphaFoldDB" id="A0A3M0JW16"/>